<evidence type="ECO:0000313" key="2">
    <source>
        <dbReference type="EMBL" id="AFG38384.1"/>
    </source>
</evidence>
<evidence type="ECO:0008006" key="4">
    <source>
        <dbReference type="Google" id="ProtNLM"/>
    </source>
</evidence>
<keyword evidence="1" id="KW-1133">Transmembrane helix</keyword>
<gene>
    <name evidence="2" type="ordered locus">Spiaf_2352</name>
</gene>
<proteinExistence type="predicted"/>
<dbReference type="InterPro" id="IPR036514">
    <property type="entry name" value="SGNH_hydro_sf"/>
</dbReference>
<keyword evidence="1" id="KW-0472">Membrane</keyword>
<dbReference type="Gene3D" id="3.40.50.1110">
    <property type="entry name" value="SGNH hydrolase"/>
    <property type="match status" value="1"/>
</dbReference>
<dbReference type="AlphaFoldDB" id="H9ULJ1"/>
<reference evidence="3" key="1">
    <citation type="journal article" date="2013" name="Stand. Genomic Sci.">
        <title>Complete genome sequence of the halophilic bacterium Spirochaeta africana type strain (Z-7692(T)) from the alkaline Lake Magadi in the East African Rift.</title>
        <authorList>
            <person name="Liolos K."/>
            <person name="Abt B."/>
            <person name="Scheuner C."/>
            <person name="Teshima H."/>
            <person name="Held B."/>
            <person name="Lapidus A."/>
            <person name="Nolan M."/>
            <person name="Lucas S."/>
            <person name="Deshpande S."/>
            <person name="Cheng J.F."/>
            <person name="Tapia R."/>
            <person name="Goodwin L.A."/>
            <person name="Pitluck S."/>
            <person name="Pagani I."/>
            <person name="Ivanova N."/>
            <person name="Mavromatis K."/>
            <person name="Mikhailova N."/>
            <person name="Huntemann M."/>
            <person name="Pati A."/>
            <person name="Chen A."/>
            <person name="Palaniappan K."/>
            <person name="Land M."/>
            <person name="Rohde M."/>
            <person name="Tindall B.J."/>
            <person name="Detter J.C."/>
            <person name="Goker M."/>
            <person name="Bristow J."/>
            <person name="Eisen J.A."/>
            <person name="Markowitz V."/>
            <person name="Hugenholtz P."/>
            <person name="Woyke T."/>
            <person name="Klenk H.P."/>
            <person name="Kyrpides N.C."/>
        </authorList>
    </citation>
    <scope>NUCLEOTIDE SEQUENCE</scope>
    <source>
        <strain evidence="3">ATCC 700263 / DSM 8902 / Z-7692</strain>
    </source>
</reference>
<dbReference type="HOGENOM" id="CLU_451204_0_0_12"/>
<keyword evidence="3" id="KW-1185">Reference proteome</keyword>
<dbReference type="eggNOG" id="COG2755">
    <property type="taxonomic scope" value="Bacteria"/>
</dbReference>
<dbReference type="RefSeq" id="WP_014456366.1">
    <property type="nucleotide sequence ID" value="NC_017098.1"/>
</dbReference>
<evidence type="ECO:0000313" key="3">
    <source>
        <dbReference type="Proteomes" id="UP000007383"/>
    </source>
</evidence>
<protein>
    <recommendedName>
        <fullName evidence="4">SGNH hydrolase-type esterase domain-containing protein</fullName>
    </recommendedName>
</protein>
<dbReference type="OrthoDB" id="239390at2"/>
<organism evidence="2 3">
    <name type="scientific">Spirochaeta africana (strain ATCC 700263 / DSM 8902 / Z-7692)</name>
    <dbReference type="NCBI Taxonomy" id="889378"/>
    <lineage>
        <taxon>Bacteria</taxon>
        <taxon>Pseudomonadati</taxon>
        <taxon>Spirochaetota</taxon>
        <taxon>Spirochaetia</taxon>
        <taxon>Spirochaetales</taxon>
        <taxon>Spirochaetaceae</taxon>
        <taxon>Spirochaeta</taxon>
    </lineage>
</organism>
<evidence type="ECO:0000256" key="1">
    <source>
        <dbReference type="SAM" id="Phobius"/>
    </source>
</evidence>
<dbReference type="KEGG" id="sfc:Spiaf_2352"/>
<dbReference type="SUPFAM" id="SSF52266">
    <property type="entry name" value="SGNH hydrolase"/>
    <property type="match status" value="1"/>
</dbReference>
<dbReference type="STRING" id="889378.Spiaf_2352"/>
<sequence>MSTESSKTYPRWVPAAAAAIVVVAIPLLVIGIAEIGFRLAGYGVSGELFVESGIPGYYTLHNDYYRRFHPRTMPSNIPKESQYHPVLMQHPKPADTFRIFVIGGSTAKGFPFMDQHAFPAIAGMLLNSRLEDGRVEVVNLGRSAMSSYYVRETARRAWRWDPDLILVYSGHNEYFGTIGAGSGGGHLNKLLYMRLKSLRSAQWLFNQLNPPGQTADPNDPPLTLMAERLASGQFPEDEDFDRVVAERFISNLDAVRKQAARREIPLVIMDPVSNLITMPPFDGAHAEELSGLIEEGVDRIIRREGDIQDWVQAVAEEPKAAENAHILYLQALHQAQTDGLELDPFVRTKDADTIPFRAREILRSQLADWAQSHHPEVHYVPLQQEIQSLSGDGALSDSYFIDHLHFSHRGQLIVGRITADAVADATHARLGVHSGGWQPAEAFIPRMHYVPALDASVQISMNNLLQNPPFRDMRIPYQALSVRTSINNNPLLQDDELLDSLLTSPADDALQIIGEYLYTNERWEEFVDFLNALIHVNPGNYNAHLNIAEFLVSAGSTRPQILIAFQRAYLLSGRDTDVRQAMVEFAETAGLETELAQFFTHIGEH</sequence>
<name>H9ULJ1_SPIAZ</name>
<dbReference type="Proteomes" id="UP000007383">
    <property type="component" value="Chromosome"/>
</dbReference>
<dbReference type="GO" id="GO:0016788">
    <property type="term" value="F:hydrolase activity, acting on ester bonds"/>
    <property type="evidence" value="ECO:0007669"/>
    <property type="project" value="UniProtKB-ARBA"/>
</dbReference>
<dbReference type="EMBL" id="CP003282">
    <property type="protein sequence ID" value="AFG38384.1"/>
    <property type="molecule type" value="Genomic_DNA"/>
</dbReference>
<feature type="transmembrane region" description="Helical" evidence="1">
    <location>
        <begin position="12"/>
        <end position="33"/>
    </location>
</feature>
<dbReference type="PATRIC" id="fig|889378.3.peg.2326"/>
<accession>H9ULJ1</accession>
<keyword evidence="1" id="KW-0812">Transmembrane</keyword>